<sequence length="524" mass="58763">MHIVLQTEELRAMIFDELKTPDLGALATTCKELLEPVLRVLWAECSDFTYVVRLLPESAWSYRWNLGNRKEIYISRHLEERDIARIRYYASFIRRFDLIPHPGLRPYTPSSLADILDALRGEVLFPNLRDLGFYSPSTYLPSLLRLVSSSVIKLSICLLPEAGNTGTADDMPSTQPLLPSLETILSAIKERHSHHITTLHIWSAAADVWIADVLSGWDTLQDVQIRYHCNADMLLAVLALPRLRSLVIDGCSSSPMVVTLNQEFDTPLLRSMDLRCLSHITSATNVIASLRNAELVKIHAQANADRESLQNFFHALPNCCSPRSLRSLLVTSPYDGTTQVPLSLALMRPLLAFVELTNLVLAMPSEYVSNDDIRQLACALPRLEKLSLVAQMFTQSATPKITLSGLVWLARYCHRLQTLNLSIDATNTLLPEGMPADCTQNSLINLGVSNSPISSHIAVASFLSRFFPFLHDVFPRDKLGDRTSEWWRVGHAIPLFVEARDSGFQGQFHGVRPPPSLSMYDFFA</sequence>
<organism evidence="1 2">
    <name type="scientific">Schizophyllum amplum</name>
    <dbReference type="NCBI Taxonomy" id="97359"/>
    <lineage>
        <taxon>Eukaryota</taxon>
        <taxon>Fungi</taxon>
        <taxon>Dikarya</taxon>
        <taxon>Basidiomycota</taxon>
        <taxon>Agaricomycotina</taxon>
        <taxon>Agaricomycetes</taxon>
        <taxon>Agaricomycetidae</taxon>
        <taxon>Agaricales</taxon>
        <taxon>Schizophyllaceae</taxon>
        <taxon>Schizophyllum</taxon>
    </lineage>
</organism>
<comment type="caution">
    <text evidence="1">The sequence shown here is derived from an EMBL/GenBank/DDBJ whole genome shotgun (WGS) entry which is preliminary data.</text>
</comment>
<name>A0A550D0S3_9AGAR</name>
<evidence type="ECO:0008006" key="3">
    <source>
        <dbReference type="Google" id="ProtNLM"/>
    </source>
</evidence>
<gene>
    <name evidence="1" type="ORF">BD626DRAFT_625777</name>
</gene>
<proteinExistence type="predicted"/>
<evidence type="ECO:0000313" key="2">
    <source>
        <dbReference type="Proteomes" id="UP000320762"/>
    </source>
</evidence>
<accession>A0A550D0S3</accession>
<dbReference type="Gene3D" id="3.80.10.10">
    <property type="entry name" value="Ribonuclease Inhibitor"/>
    <property type="match status" value="1"/>
</dbReference>
<dbReference type="InterPro" id="IPR032675">
    <property type="entry name" value="LRR_dom_sf"/>
</dbReference>
<protein>
    <recommendedName>
        <fullName evidence="3">F-box domain-containing protein</fullName>
    </recommendedName>
</protein>
<dbReference type="OrthoDB" id="3258386at2759"/>
<dbReference type="AlphaFoldDB" id="A0A550D0S3"/>
<dbReference type="STRING" id="97359.A0A550D0S3"/>
<dbReference type="Proteomes" id="UP000320762">
    <property type="component" value="Unassembled WGS sequence"/>
</dbReference>
<keyword evidence="2" id="KW-1185">Reference proteome</keyword>
<reference evidence="1 2" key="1">
    <citation type="journal article" date="2019" name="New Phytol.">
        <title>Comparative genomics reveals unique wood-decay strategies and fruiting body development in the Schizophyllaceae.</title>
        <authorList>
            <person name="Almasi E."/>
            <person name="Sahu N."/>
            <person name="Krizsan K."/>
            <person name="Balint B."/>
            <person name="Kovacs G.M."/>
            <person name="Kiss B."/>
            <person name="Cseklye J."/>
            <person name="Drula E."/>
            <person name="Henrissat B."/>
            <person name="Nagy I."/>
            <person name="Chovatia M."/>
            <person name="Adam C."/>
            <person name="LaButti K."/>
            <person name="Lipzen A."/>
            <person name="Riley R."/>
            <person name="Grigoriev I.V."/>
            <person name="Nagy L.G."/>
        </authorList>
    </citation>
    <scope>NUCLEOTIDE SEQUENCE [LARGE SCALE GENOMIC DNA]</scope>
    <source>
        <strain evidence="1 2">NL-1724</strain>
    </source>
</reference>
<dbReference type="SUPFAM" id="SSF52047">
    <property type="entry name" value="RNI-like"/>
    <property type="match status" value="1"/>
</dbReference>
<evidence type="ECO:0000313" key="1">
    <source>
        <dbReference type="EMBL" id="TRM70643.1"/>
    </source>
</evidence>
<dbReference type="EMBL" id="VDMD01000001">
    <property type="protein sequence ID" value="TRM70643.1"/>
    <property type="molecule type" value="Genomic_DNA"/>
</dbReference>